<organism evidence="1 2">
    <name type="scientific">Flavobacterium frigoris (strain PS1)</name>
    <dbReference type="NCBI Taxonomy" id="1086011"/>
    <lineage>
        <taxon>Bacteria</taxon>
        <taxon>Pseudomonadati</taxon>
        <taxon>Bacteroidota</taxon>
        <taxon>Flavobacteriia</taxon>
        <taxon>Flavobacteriales</taxon>
        <taxon>Flavobacteriaceae</taxon>
        <taxon>Flavobacterium</taxon>
    </lineage>
</organism>
<protein>
    <submittedName>
        <fullName evidence="1">Uncharacterized protein</fullName>
    </submittedName>
</protein>
<sequence>MPLPSGLFIISPFQNNESKRKITPNEQLVFTEYKLIVVDLLSLWL</sequence>
<dbReference type="Proteomes" id="UP000005566">
    <property type="component" value="Unassembled WGS sequence"/>
</dbReference>
<dbReference type="PATRIC" id="fig|1086011.3.peg.2953"/>
<comment type="caution">
    <text evidence="1">The sequence shown here is derived from an EMBL/GenBank/DDBJ whole genome shotgun (WGS) entry which is preliminary data.</text>
</comment>
<keyword evidence="2" id="KW-1185">Reference proteome</keyword>
<evidence type="ECO:0000313" key="2">
    <source>
        <dbReference type="Proteomes" id="UP000005566"/>
    </source>
</evidence>
<dbReference type="AlphaFoldDB" id="H7FUZ7"/>
<evidence type="ECO:0000313" key="1">
    <source>
        <dbReference type="EMBL" id="EIA07648.1"/>
    </source>
</evidence>
<name>H7FUZ7_FLAFP</name>
<proteinExistence type="predicted"/>
<dbReference type="STRING" id="1086011.HJ01_03014"/>
<accession>H7FUZ7</accession>
<reference evidence="1 2" key="1">
    <citation type="journal article" date="2014" name="Acta Crystallogr. D">
        <title>Structure-based characterization and antifreeze properties of a hyperactive ice-binding protein from the Antarctic bacterium Flavobacterium frigoris PS1.</title>
        <authorList>
            <person name="Do H."/>
            <person name="Kim S.J."/>
            <person name="Kim H.J."/>
            <person name="Lee J.H."/>
        </authorList>
    </citation>
    <scope>NUCLEOTIDE SEQUENCE [LARGE SCALE GENOMIC DNA]</scope>
    <source>
        <strain evidence="1 2">PS1</strain>
    </source>
</reference>
<gene>
    <name evidence="1" type="ORF">HJ01_03014</name>
</gene>
<dbReference type="EMBL" id="AHKF01000022">
    <property type="protein sequence ID" value="EIA07648.1"/>
    <property type="molecule type" value="Genomic_DNA"/>
</dbReference>